<dbReference type="Proteomes" id="UP001055439">
    <property type="component" value="Chromosome 5"/>
</dbReference>
<dbReference type="EMBL" id="CP097507">
    <property type="protein sequence ID" value="URE08077.1"/>
    <property type="molecule type" value="Genomic_DNA"/>
</dbReference>
<dbReference type="OrthoDB" id="14833at2759"/>
<feature type="non-terminal residue" evidence="2">
    <location>
        <position position="191"/>
    </location>
</feature>
<reference evidence="2" key="1">
    <citation type="submission" date="2022-05" db="EMBL/GenBank/DDBJ databases">
        <title>The Musa troglodytarum L. genome provides insights into the mechanism of non-climacteric behaviour and enrichment of carotenoids.</title>
        <authorList>
            <person name="Wang J."/>
        </authorList>
    </citation>
    <scope>NUCLEOTIDE SEQUENCE</scope>
    <source>
        <tissue evidence="2">Leaf</tissue>
    </source>
</reference>
<dbReference type="AlphaFoldDB" id="A0A9E7K8H1"/>
<accession>A0A9E7K8H1</accession>
<evidence type="ECO:0000313" key="2">
    <source>
        <dbReference type="EMBL" id="URE08077.1"/>
    </source>
</evidence>
<proteinExistence type="predicted"/>
<organism evidence="2 3">
    <name type="scientific">Musa troglodytarum</name>
    <name type="common">fe'i banana</name>
    <dbReference type="NCBI Taxonomy" id="320322"/>
    <lineage>
        <taxon>Eukaryota</taxon>
        <taxon>Viridiplantae</taxon>
        <taxon>Streptophyta</taxon>
        <taxon>Embryophyta</taxon>
        <taxon>Tracheophyta</taxon>
        <taxon>Spermatophyta</taxon>
        <taxon>Magnoliopsida</taxon>
        <taxon>Liliopsida</taxon>
        <taxon>Zingiberales</taxon>
        <taxon>Musaceae</taxon>
        <taxon>Musa</taxon>
    </lineage>
</organism>
<gene>
    <name evidence="2" type="ORF">MUK42_20040</name>
</gene>
<sequence length="191" mass="20989">MGRNRYGNKKCLRRFTSQEDRETFLRALEAGGHLLATVVHEQAEADGYVKVEAEDVGLEGGAEAEGGLGVGEPSHQTAAGLLRWRADLEADQTVEHVGAGGKLEGVDGAFGTGRWRARRGVRRRVRRGVRRRPRRPRRRPRPRHRAQATDVGESEEEEAEREEEGDRGRELGGGHGLTVPSVPGEWLGCGV</sequence>
<feature type="compositionally biased region" description="Acidic residues" evidence="1">
    <location>
        <begin position="152"/>
        <end position="163"/>
    </location>
</feature>
<protein>
    <submittedName>
        <fullName evidence="2">Uncharacterized protein</fullName>
    </submittedName>
</protein>
<name>A0A9E7K8H1_9LILI</name>
<evidence type="ECO:0000313" key="3">
    <source>
        <dbReference type="Proteomes" id="UP001055439"/>
    </source>
</evidence>
<feature type="region of interest" description="Disordered" evidence="1">
    <location>
        <begin position="121"/>
        <end position="191"/>
    </location>
</feature>
<evidence type="ECO:0000256" key="1">
    <source>
        <dbReference type="SAM" id="MobiDB-lite"/>
    </source>
</evidence>
<feature type="compositionally biased region" description="Basic residues" evidence="1">
    <location>
        <begin position="121"/>
        <end position="146"/>
    </location>
</feature>
<keyword evidence="3" id="KW-1185">Reference proteome</keyword>